<comment type="caution">
    <text evidence="1">The sequence shown here is derived from an EMBL/GenBank/DDBJ whole genome shotgun (WGS) entry which is preliminary data.</text>
</comment>
<dbReference type="SUPFAM" id="SSF53187">
    <property type="entry name" value="Zn-dependent exopeptidases"/>
    <property type="match status" value="1"/>
</dbReference>
<dbReference type="InterPro" id="IPR007709">
    <property type="entry name" value="N-FG_amidohydro"/>
</dbReference>
<dbReference type="Gene3D" id="3.40.630.40">
    <property type="entry name" value="Zn-dependent exopeptidases"/>
    <property type="match status" value="1"/>
</dbReference>
<proteinExistence type="predicted"/>
<protein>
    <submittedName>
        <fullName evidence="1">N-formylglutamate amidohydrolase</fullName>
    </submittedName>
</protein>
<organism evidence="1 2">
    <name type="scientific">Winogradskyella bathintestinalis</name>
    <dbReference type="NCBI Taxonomy" id="3035208"/>
    <lineage>
        <taxon>Bacteria</taxon>
        <taxon>Pseudomonadati</taxon>
        <taxon>Bacteroidota</taxon>
        <taxon>Flavobacteriia</taxon>
        <taxon>Flavobacteriales</taxon>
        <taxon>Flavobacteriaceae</taxon>
        <taxon>Winogradskyella</taxon>
    </lineage>
</organism>
<dbReference type="RefSeq" id="WP_290206317.1">
    <property type="nucleotide sequence ID" value="NZ_JASDDK010000002.1"/>
</dbReference>
<evidence type="ECO:0000313" key="1">
    <source>
        <dbReference type="EMBL" id="MDN3492624.1"/>
    </source>
</evidence>
<evidence type="ECO:0000313" key="2">
    <source>
        <dbReference type="Proteomes" id="UP001231197"/>
    </source>
</evidence>
<keyword evidence="2" id="KW-1185">Reference proteome</keyword>
<accession>A0ABT7ZUZ0</accession>
<sequence>MKLILTCEHGGNTIPDAYEKHFKNQTVLKTHRGYDLGALNLFQYVKSLSDDAYFSTTSRLLIELNRSLYHKQLFSEFTKHLPKEDRSEIIKHHYLPYRTQVEHKIRNHIENGEAVLHLSMHSFTPKLQGKIRNCDIGLLYDSTKKKEKQFCKLFKTELLKQDSDLNVRFNFPYLGKADGFTTYLRKQFPNNYLGIEIEVNQKFVVNGVLNLSMKQTFFKTMERLTTMSSSFLKH</sequence>
<dbReference type="EMBL" id="JASDDK010000002">
    <property type="protein sequence ID" value="MDN3492624.1"/>
    <property type="molecule type" value="Genomic_DNA"/>
</dbReference>
<dbReference type="Pfam" id="PF05013">
    <property type="entry name" value="FGase"/>
    <property type="match status" value="1"/>
</dbReference>
<reference evidence="1 2" key="1">
    <citation type="journal article" date="2023" name="Int. J. Syst. Evol. Microbiol.">
        <title>Winogradskyella bathintestinalis sp. nov., isolated from the intestine of the deep-sea loosejaw dragonfish, Malacosteus niger.</title>
        <authorList>
            <person name="Uniacke-Lowe S."/>
            <person name="Johnson C.N."/>
            <person name="Stanton C."/>
            <person name="Hill C."/>
            <person name="Ross P."/>
        </authorList>
    </citation>
    <scope>NUCLEOTIDE SEQUENCE [LARGE SCALE GENOMIC DNA]</scope>
    <source>
        <strain evidence="1 2">APC 3343</strain>
    </source>
</reference>
<gene>
    <name evidence="1" type="ORF">QMA06_07820</name>
</gene>
<name>A0ABT7ZUZ0_9FLAO</name>
<dbReference type="Proteomes" id="UP001231197">
    <property type="component" value="Unassembled WGS sequence"/>
</dbReference>